<feature type="compositionally biased region" description="Low complexity" evidence="1">
    <location>
        <begin position="22"/>
        <end position="60"/>
    </location>
</feature>
<accession>A0A371DCQ3</accession>
<organism evidence="2 3">
    <name type="scientific">Lentinus brumalis</name>
    <dbReference type="NCBI Taxonomy" id="2498619"/>
    <lineage>
        <taxon>Eukaryota</taxon>
        <taxon>Fungi</taxon>
        <taxon>Dikarya</taxon>
        <taxon>Basidiomycota</taxon>
        <taxon>Agaricomycotina</taxon>
        <taxon>Agaricomycetes</taxon>
        <taxon>Polyporales</taxon>
        <taxon>Polyporaceae</taxon>
        <taxon>Lentinus</taxon>
    </lineage>
</organism>
<feature type="region of interest" description="Disordered" evidence="1">
    <location>
        <begin position="1"/>
        <end position="60"/>
    </location>
</feature>
<evidence type="ECO:0000313" key="2">
    <source>
        <dbReference type="EMBL" id="RDX50324.1"/>
    </source>
</evidence>
<reference evidence="2 3" key="1">
    <citation type="journal article" date="2018" name="Biotechnol. Biofuels">
        <title>Integrative visual omics of the white-rot fungus Polyporus brumalis exposes the biotechnological potential of its oxidative enzymes for delignifying raw plant biomass.</title>
        <authorList>
            <person name="Miyauchi S."/>
            <person name="Rancon A."/>
            <person name="Drula E."/>
            <person name="Hage H."/>
            <person name="Chaduli D."/>
            <person name="Favel A."/>
            <person name="Grisel S."/>
            <person name="Henrissat B."/>
            <person name="Herpoel-Gimbert I."/>
            <person name="Ruiz-Duenas F.J."/>
            <person name="Chevret D."/>
            <person name="Hainaut M."/>
            <person name="Lin J."/>
            <person name="Wang M."/>
            <person name="Pangilinan J."/>
            <person name="Lipzen A."/>
            <person name="Lesage-Meessen L."/>
            <person name="Navarro D."/>
            <person name="Riley R."/>
            <person name="Grigoriev I.V."/>
            <person name="Zhou S."/>
            <person name="Raouche S."/>
            <person name="Rosso M.N."/>
        </authorList>
    </citation>
    <scope>NUCLEOTIDE SEQUENCE [LARGE SCALE GENOMIC DNA]</scope>
    <source>
        <strain evidence="2 3">BRFM 1820</strain>
    </source>
</reference>
<sequence length="279" mass="29932">MPPASRVGPRLPFWGGRGPRRGGATCRRCPGCAARQAQAGHAADRMPWSPSSASDRSSPLFPAPAYPPGLLALSDPSPNPLPPDASCAHTSTLRIFAMVQMHRHLSDDPAPRSSNNCVPSEVRTPPRSLSRLLPWTFSTYPDCCCTPNILYVTRVEALPRKSHFLPPRDAQRRTPAPQRSRGVDVGMVTTRNVSLCAHNVQGPAAGPYSVRASKFALGECSSGCGSSCIMRESRPCTIAVGVRRCARRRTGDPGMQGSGVESVSLSMQVSLMMHDDAFS</sequence>
<name>A0A371DCQ3_9APHY</name>
<protein>
    <submittedName>
        <fullName evidence="2">Uncharacterized protein</fullName>
    </submittedName>
</protein>
<dbReference type="EMBL" id="KZ857400">
    <property type="protein sequence ID" value="RDX50324.1"/>
    <property type="molecule type" value="Genomic_DNA"/>
</dbReference>
<proteinExistence type="predicted"/>
<keyword evidence="3" id="KW-1185">Reference proteome</keyword>
<dbReference type="Proteomes" id="UP000256964">
    <property type="component" value="Unassembled WGS sequence"/>
</dbReference>
<gene>
    <name evidence="2" type="ORF">OH76DRAFT_469922</name>
</gene>
<evidence type="ECO:0000256" key="1">
    <source>
        <dbReference type="SAM" id="MobiDB-lite"/>
    </source>
</evidence>
<dbReference type="AlphaFoldDB" id="A0A371DCQ3"/>
<evidence type="ECO:0000313" key="3">
    <source>
        <dbReference type="Proteomes" id="UP000256964"/>
    </source>
</evidence>